<comment type="similarity">
    <text evidence="1">Belongs to the iron/ascorbate-dependent oxidoreductase family.</text>
</comment>
<dbReference type="EMBL" id="QKZN01000007">
    <property type="protein sequence ID" value="PZX26066.1"/>
    <property type="molecule type" value="Genomic_DNA"/>
</dbReference>
<dbReference type="AlphaFoldDB" id="A0A2W7QP77"/>
<keyword evidence="1" id="KW-0408">Iron</keyword>
<dbReference type="Gene3D" id="2.60.120.620">
    <property type="entry name" value="q2cbj1_9rhob like domain"/>
    <property type="match status" value="1"/>
</dbReference>
<evidence type="ECO:0000256" key="1">
    <source>
        <dbReference type="RuleBase" id="RU003682"/>
    </source>
</evidence>
<name>A0A2W7QP77_9BURK</name>
<dbReference type="GO" id="GO:0046872">
    <property type="term" value="F:metal ion binding"/>
    <property type="evidence" value="ECO:0007669"/>
    <property type="project" value="UniProtKB-KW"/>
</dbReference>
<keyword evidence="1" id="KW-0479">Metal-binding</keyword>
<reference evidence="4" key="1">
    <citation type="submission" date="2018-06" db="EMBL/GenBank/DDBJ databases">
        <title>Genomic Encyclopedia of Type Strains, Phase IV (KMG-V): Genome sequencing to study the core and pangenomes of soil and plant-associated prokaryotes.</title>
        <authorList>
            <person name="Whitman W."/>
        </authorList>
    </citation>
    <scope>NUCLEOTIDE SEQUENCE [LARGE SCALE GENOMIC DNA]</scope>
    <source>
        <strain evidence="4">MLR2-44</strain>
    </source>
</reference>
<dbReference type="GO" id="GO:0016491">
    <property type="term" value="F:oxidoreductase activity"/>
    <property type="evidence" value="ECO:0007669"/>
    <property type="project" value="UniProtKB-KW"/>
</dbReference>
<dbReference type="Proteomes" id="UP000249638">
    <property type="component" value="Unassembled WGS sequence"/>
</dbReference>
<dbReference type="PROSITE" id="PS51471">
    <property type="entry name" value="FE2OG_OXY"/>
    <property type="match status" value="1"/>
</dbReference>
<feature type="domain" description="Fe2OG dioxygenase" evidence="3">
    <location>
        <begin position="154"/>
        <end position="267"/>
    </location>
</feature>
<protein>
    <recommendedName>
        <fullName evidence="3">Fe2OG dioxygenase domain-containing protein</fullName>
    </recommendedName>
</protein>
<dbReference type="Pfam" id="PF09859">
    <property type="entry name" value="Oxygenase-NA"/>
    <property type="match status" value="1"/>
</dbReference>
<keyword evidence="5" id="KW-1185">Reference proteome</keyword>
<evidence type="ECO:0000313" key="4">
    <source>
        <dbReference type="EMBL" id="PZX26066.1"/>
    </source>
</evidence>
<gene>
    <name evidence="4" type="ORF">C7416_107136</name>
</gene>
<proteinExistence type="inferred from homology"/>
<comment type="caution">
    <text evidence="4">The sequence shown here is derived from an EMBL/GenBank/DDBJ whole genome shotgun (WGS) entry which is preliminary data.</text>
</comment>
<evidence type="ECO:0000256" key="2">
    <source>
        <dbReference type="SAM" id="MobiDB-lite"/>
    </source>
</evidence>
<organism evidence="4 5">
    <name type="scientific">Cupriavidus phytorum</name>
    <dbReference type="NCBI Taxonomy" id="3024399"/>
    <lineage>
        <taxon>Bacteria</taxon>
        <taxon>Pseudomonadati</taxon>
        <taxon>Pseudomonadota</taxon>
        <taxon>Betaproteobacteria</taxon>
        <taxon>Burkholderiales</taxon>
        <taxon>Burkholderiaceae</taxon>
        <taxon>Cupriavidus</taxon>
    </lineage>
</organism>
<keyword evidence="1" id="KW-0560">Oxidoreductase</keyword>
<accession>A0A2W7QP77</accession>
<evidence type="ECO:0000313" key="5">
    <source>
        <dbReference type="Proteomes" id="UP000249638"/>
    </source>
</evidence>
<dbReference type="InterPro" id="IPR005123">
    <property type="entry name" value="Oxoglu/Fe-dep_dioxygenase_dom"/>
</dbReference>
<sequence>MGTGQIQQREVAVAGPRRPVPQAPRADVARRHEADVVTRVDGIDWVAVARELDDYGCASISGLLSADECDALAAGYGNDALYRSRIEMRRHGFGQGEYKYFRYPLPGLVAGLRTALYPHLAPVANRWNAAMGIDVRYPAAHRDFIARCHHAGQSRPTPLLLRYGPGDYNCLHQDLYGEHVFPLQVAVLLSEPGRDFTGGEFVLTEQRPRMQSRAEVVTLRQGDAVVFAVSQRPVQGSRGSYRVNLRHGVSRLHAGQRYTLGIIFHDAT</sequence>
<evidence type="ECO:0000259" key="3">
    <source>
        <dbReference type="PROSITE" id="PS51471"/>
    </source>
</evidence>
<dbReference type="InterPro" id="IPR018655">
    <property type="entry name" value="DUF2086"/>
</dbReference>
<feature type="region of interest" description="Disordered" evidence="2">
    <location>
        <begin position="1"/>
        <end position="27"/>
    </location>
</feature>